<reference evidence="1 2" key="1">
    <citation type="submission" date="2016-03" db="EMBL/GenBank/DDBJ databases">
        <authorList>
            <person name="Ploux O."/>
        </authorList>
    </citation>
    <scope>NUCLEOTIDE SEQUENCE [LARGE SCALE GENOMIC DNA]</scope>
    <source>
        <strain evidence="1 2">R-45378</strain>
    </source>
</reference>
<organism evidence="1 2">
    <name type="scientific">Methylomonas koyamae</name>
    <dbReference type="NCBI Taxonomy" id="702114"/>
    <lineage>
        <taxon>Bacteria</taxon>
        <taxon>Pseudomonadati</taxon>
        <taxon>Pseudomonadota</taxon>
        <taxon>Gammaproteobacteria</taxon>
        <taxon>Methylococcales</taxon>
        <taxon>Methylococcaceae</taxon>
        <taxon>Methylomonas</taxon>
    </lineage>
</organism>
<dbReference type="AlphaFoldDB" id="A0A177NSB2"/>
<evidence type="ECO:0000313" key="1">
    <source>
        <dbReference type="EMBL" id="OAI20761.1"/>
    </source>
</evidence>
<sequence length="82" mass="9123">MFEPHTQPDNVLKNAHCTTMRAAVKFTVQLMRLYWPAVLRASADSHSPPITRTGSGVGRYGAVSINQFLHWADADLLYVGHT</sequence>
<dbReference type="EMBL" id="LUUJ01000011">
    <property type="protein sequence ID" value="OAI20761.1"/>
    <property type="molecule type" value="Genomic_DNA"/>
</dbReference>
<comment type="caution">
    <text evidence="1">The sequence shown here is derived from an EMBL/GenBank/DDBJ whole genome shotgun (WGS) entry which is preliminary data.</text>
</comment>
<name>A0A177NSB2_9GAMM</name>
<accession>A0A177NSB2</accession>
<protein>
    <submittedName>
        <fullName evidence="1">Uncharacterized protein</fullName>
    </submittedName>
</protein>
<proteinExistence type="predicted"/>
<gene>
    <name evidence="1" type="ORF">A1507_04720</name>
</gene>
<dbReference type="Proteomes" id="UP000077857">
    <property type="component" value="Unassembled WGS sequence"/>
</dbReference>
<evidence type="ECO:0000313" key="2">
    <source>
        <dbReference type="Proteomes" id="UP000077857"/>
    </source>
</evidence>